<evidence type="ECO:0000256" key="4">
    <source>
        <dbReference type="ARBA" id="ARBA00022737"/>
    </source>
</evidence>
<comment type="subcellular location">
    <subcellularLocation>
        <location evidence="1">Cell projection</location>
        <location evidence="1">Cilium</location>
    </subcellularLocation>
    <subcellularLocation>
        <location evidence="2">Cytoplasm</location>
        <location evidence="2">Cytoskeleton</location>
    </subcellularLocation>
</comment>
<evidence type="ECO:0000313" key="9">
    <source>
        <dbReference type="EMBL" id="KAL3316991.1"/>
    </source>
</evidence>
<evidence type="ECO:0000313" key="10">
    <source>
        <dbReference type="Proteomes" id="UP001626550"/>
    </source>
</evidence>
<dbReference type="Proteomes" id="UP001626550">
    <property type="component" value="Unassembled WGS sequence"/>
</dbReference>
<dbReference type="InterPro" id="IPR040111">
    <property type="entry name" value="ODAD4"/>
</dbReference>
<keyword evidence="3" id="KW-0963">Cytoplasm</keyword>
<feature type="region of interest" description="Disordered" evidence="8">
    <location>
        <begin position="141"/>
        <end position="164"/>
    </location>
</feature>
<dbReference type="GO" id="GO:0005856">
    <property type="term" value="C:cytoskeleton"/>
    <property type="evidence" value="ECO:0007669"/>
    <property type="project" value="UniProtKB-SubCell"/>
</dbReference>
<evidence type="ECO:0000256" key="6">
    <source>
        <dbReference type="ARBA" id="ARBA00023212"/>
    </source>
</evidence>
<dbReference type="PANTHER" id="PTHR23040:SF1">
    <property type="entry name" value="OUTER DYNEIN ARM-DOCKING COMPLEX SUBUNIT 4"/>
    <property type="match status" value="1"/>
</dbReference>
<name>A0ABD2QE22_9PLAT</name>
<proteinExistence type="predicted"/>
<comment type="caution">
    <text evidence="9">The sequence shown here is derived from an EMBL/GenBank/DDBJ whole genome shotgun (WGS) entry which is preliminary data.</text>
</comment>
<dbReference type="AlphaFoldDB" id="A0ABD2QE22"/>
<keyword evidence="6" id="KW-0206">Cytoskeleton</keyword>
<keyword evidence="5" id="KW-0802">TPR repeat</keyword>
<keyword evidence="10" id="KW-1185">Reference proteome</keyword>
<keyword evidence="7" id="KW-0966">Cell projection</keyword>
<evidence type="ECO:0000256" key="3">
    <source>
        <dbReference type="ARBA" id="ARBA00022490"/>
    </source>
</evidence>
<evidence type="ECO:0000256" key="1">
    <source>
        <dbReference type="ARBA" id="ARBA00004138"/>
    </source>
</evidence>
<evidence type="ECO:0000256" key="2">
    <source>
        <dbReference type="ARBA" id="ARBA00004245"/>
    </source>
</evidence>
<keyword evidence="4" id="KW-0677">Repeat</keyword>
<gene>
    <name evidence="9" type="primary">TTC25_2</name>
    <name evidence="9" type="ORF">Ciccas_004348</name>
</gene>
<evidence type="ECO:0000256" key="5">
    <source>
        <dbReference type="ARBA" id="ARBA00022803"/>
    </source>
</evidence>
<accession>A0ABD2QE22</accession>
<sequence length="164" mass="18957">MKTVQESRKRSVRVKPDISTRTIQNLLGALYKDREFLEEVLHYEDNKSNGKKTSNSDKIRELAVAGLNFLDSRLEFWQQQQPMRPSRGNEALRNKLRNSQAALKISDHKRSQIILGILADLDKIDDCNLYFPPHVYLPYRSNKKSTRGGTQALREPEKARTEMG</sequence>
<organism evidence="9 10">
    <name type="scientific">Cichlidogyrus casuarinus</name>
    <dbReference type="NCBI Taxonomy" id="1844966"/>
    <lineage>
        <taxon>Eukaryota</taxon>
        <taxon>Metazoa</taxon>
        <taxon>Spiralia</taxon>
        <taxon>Lophotrochozoa</taxon>
        <taxon>Platyhelminthes</taxon>
        <taxon>Monogenea</taxon>
        <taxon>Monopisthocotylea</taxon>
        <taxon>Dactylogyridea</taxon>
        <taxon>Ancyrocephalidae</taxon>
        <taxon>Cichlidogyrus</taxon>
    </lineage>
</organism>
<dbReference type="EMBL" id="JBJKFK010000449">
    <property type="protein sequence ID" value="KAL3316991.1"/>
    <property type="molecule type" value="Genomic_DNA"/>
</dbReference>
<evidence type="ECO:0000256" key="8">
    <source>
        <dbReference type="SAM" id="MobiDB-lite"/>
    </source>
</evidence>
<reference evidence="9 10" key="1">
    <citation type="submission" date="2024-11" db="EMBL/GenBank/DDBJ databases">
        <title>Adaptive evolution of stress response genes in parasites aligns with host niche diversity.</title>
        <authorList>
            <person name="Hahn C."/>
            <person name="Resl P."/>
        </authorList>
    </citation>
    <scope>NUCLEOTIDE SEQUENCE [LARGE SCALE GENOMIC DNA]</scope>
    <source>
        <strain evidence="9">EGGRZ-B1_66</strain>
        <tissue evidence="9">Body</tissue>
    </source>
</reference>
<dbReference type="PANTHER" id="PTHR23040">
    <property type="match status" value="1"/>
</dbReference>
<feature type="compositionally biased region" description="Basic and acidic residues" evidence="8">
    <location>
        <begin position="154"/>
        <end position="164"/>
    </location>
</feature>
<evidence type="ECO:0000256" key="7">
    <source>
        <dbReference type="ARBA" id="ARBA00023273"/>
    </source>
</evidence>
<protein>
    <submittedName>
        <fullName evidence="9">Tetratricopeptide repeat protein 25</fullName>
    </submittedName>
</protein>
<dbReference type="GO" id="GO:0005929">
    <property type="term" value="C:cilium"/>
    <property type="evidence" value="ECO:0007669"/>
    <property type="project" value="UniProtKB-SubCell"/>
</dbReference>